<evidence type="ECO:0000313" key="8">
    <source>
        <dbReference type="EMBL" id="KAA8529537.1"/>
    </source>
</evidence>
<dbReference type="EMBL" id="CM018044">
    <property type="protein sequence ID" value="KAA8529537.1"/>
    <property type="molecule type" value="Genomic_DNA"/>
</dbReference>
<evidence type="ECO:0000256" key="2">
    <source>
        <dbReference type="ARBA" id="ARBA00007635"/>
    </source>
</evidence>
<feature type="transmembrane region" description="Helical" evidence="6">
    <location>
        <begin position="175"/>
        <end position="195"/>
    </location>
</feature>
<dbReference type="Pfam" id="PF00892">
    <property type="entry name" value="EamA"/>
    <property type="match status" value="2"/>
</dbReference>
<protein>
    <recommendedName>
        <fullName evidence="6">WAT1-related protein</fullName>
    </recommendedName>
</protein>
<accession>A0A5J5AJ80</accession>
<evidence type="ECO:0000256" key="3">
    <source>
        <dbReference type="ARBA" id="ARBA00022692"/>
    </source>
</evidence>
<feature type="transmembrane region" description="Helical" evidence="6">
    <location>
        <begin position="383"/>
        <end position="407"/>
    </location>
</feature>
<dbReference type="AlphaFoldDB" id="A0A5J5AJ80"/>
<feature type="transmembrane region" description="Helical" evidence="6">
    <location>
        <begin position="350"/>
        <end position="371"/>
    </location>
</feature>
<dbReference type="GO" id="GO:0016020">
    <property type="term" value="C:membrane"/>
    <property type="evidence" value="ECO:0007669"/>
    <property type="project" value="UniProtKB-SubCell"/>
</dbReference>
<keyword evidence="5 6" id="KW-0472">Membrane</keyword>
<keyword evidence="4 6" id="KW-1133">Transmembrane helix</keyword>
<sequence>MWDAGIMAVLVIVECLEVGLNTLSKAAMSRGMSDFVFIVYSNALAFFFLLPLTFIFHRIKPCPQLAFSIVGKIFVLGLLSSCLQMCMYIGIGYSSPTLASAMIDLTPAFTFLLAIFTRMEELDLKVQSSQAKSIGTIILITGAFIVTFYKGPPIIISPSSSNSLHDPLLSSQSNWVIGGFLLATGSLLLALLYIFQARIINEDPNAWKLRPDVELVTIVYSAILVVSLRSVVQIWALHKKGPVYVTMFKPLEMVIAVVMGITFLGDTLYIGSVIGAATIALGFYSVMWGKAKEEKTIVDNEMCGGSDSSSHEVPLLRNKRIIALLVVVECLEVGLNTVSKAAMRGGMSSYVFVVYSNVLAFLFLVPSTFIYHRFTSPPPKLTFSMVCRIFVLGLVRCLFLLALTMGLQLWHRQ</sequence>
<dbReference type="GO" id="GO:0022857">
    <property type="term" value="F:transmembrane transporter activity"/>
    <property type="evidence" value="ECO:0007669"/>
    <property type="project" value="InterPro"/>
</dbReference>
<evidence type="ECO:0000256" key="6">
    <source>
        <dbReference type="RuleBase" id="RU363077"/>
    </source>
</evidence>
<evidence type="ECO:0000256" key="5">
    <source>
        <dbReference type="ARBA" id="ARBA00023136"/>
    </source>
</evidence>
<proteinExistence type="inferred from homology"/>
<feature type="transmembrane region" description="Helical" evidence="6">
    <location>
        <begin position="215"/>
        <end position="237"/>
    </location>
</feature>
<feature type="domain" description="EamA" evidence="7">
    <location>
        <begin position="8"/>
        <end position="147"/>
    </location>
</feature>
<dbReference type="Proteomes" id="UP000325577">
    <property type="component" value="Linkage Group LG20"/>
</dbReference>
<organism evidence="8 9">
    <name type="scientific">Nyssa sinensis</name>
    <dbReference type="NCBI Taxonomy" id="561372"/>
    <lineage>
        <taxon>Eukaryota</taxon>
        <taxon>Viridiplantae</taxon>
        <taxon>Streptophyta</taxon>
        <taxon>Embryophyta</taxon>
        <taxon>Tracheophyta</taxon>
        <taxon>Spermatophyta</taxon>
        <taxon>Magnoliopsida</taxon>
        <taxon>eudicotyledons</taxon>
        <taxon>Gunneridae</taxon>
        <taxon>Pentapetalae</taxon>
        <taxon>asterids</taxon>
        <taxon>Cornales</taxon>
        <taxon>Nyssaceae</taxon>
        <taxon>Nyssa</taxon>
    </lineage>
</organism>
<dbReference type="InterPro" id="IPR030184">
    <property type="entry name" value="WAT1-related"/>
</dbReference>
<feature type="transmembrane region" description="Helical" evidence="6">
    <location>
        <begin position="268"/>
        <end position="287"/>
    </location>
</feature>
<keyword evidence="3 6" id="KW-0812">Transmembrane</keyword>
<feature type="transmembrane region" description="Helical" evidence="6">
    <location>
        <begin position="97"/>
        <end position="116"/>
    </location>
</feature>
<evidence type="ECO:0000256" key="1">
    <source>
        <dbReference type="ARBA" id="ARBA00004141"/>
    </source>
</evidence>
<feature type="domain" description="EamA" evidence="7">
    <location>
        <begin position="179"/>
        <end position="286"/>
    </location>
</feature>
<reference evidence="8 9" key="1">
    <citation type="submission" date="2019-09" db="EMBL/GenBank/DDBJ databases">
        <title>A chromosome-level genome assembly of the Chinese tupelo Nyssa sinensis.</title>
        <authorList>
            <person name="Yang X."/>
            <person name="Kang M."/>
            <person name="Yang Y."/>
            <person name="Xiong H."/>
            <person name="Wang M."/>
            <person name="Zhang Z."/>
            <person name="Wang Z."/>
            <person name="Wu H."/>
            <person name="Ma T."/>
            <person name="Liu J."/>
            <person name="Xi Z."/>
        </authorList>
    </citation>
    <scope>NUCLEOTIDE SEQUENCE [LARGE SCALE GENOMIC DNA]</scope>
    <source>
        <strain evidence="8">J267</strain>
        <tissue evidence="8">Leaf</tissue>
    </source>
</reference>
<dbReference type="InterPro" id="IPR000620">
    <property type="entry name" value="EamA_dom"/>
</dbReference>
<gene>
    <name evidence="8" type="ORF">F0562_033664</name>
</gene>
<evidence type="ECO:0000259" key="7">
    <source>
        <dbReference type="Pfam" id="PF00892"/>
    </source>
</evidence>
<evidence type="ECO:0000256" key="4">
    <source>
        <dbReference type="ARBA" id="ARBA00022989"/>
    </source>
</evidence>
<feature type="transmembrane region" description="Helical" evidence="6">
    <location>
        <begin position="137"/>
        <end position="155"/>
    </location>
</feature>
<feature type="transmembrane region" description="Helical" evidence="6">
    <location>
        <begin position="69"/>
        <end position="91"/>
    </location>
</feature>
<dbReference type="SUPFAM" id="SSF103481">
    <property type="entry name" value="Multidrug resistance efflux transporter EmrE"/>
    <property type="match status" value="2"/>
</dbReference>
<dbReference type="InterPro" id="IPR037185">
    <property type="entry name" value="EmrE-like"/>
</dbReference>
<comment type="similarity">
    <text evidence="2 6">Belongs to the drug/metabolite transporter (DMT) superfamily. Plant drug/metabolite exporter (P-DME) (TC 2.A.7.4) family.</text>
</comment>
<comment type="subcellular location">
    <subcellularLocation>
        <location evidence="1 6">Membrane</location>
        <topology evidence="1 6">Multi-pass membrane protein</topology>
    </subcellularLocation>
</comment>
<evidence type="ECO:0000313" key="9">
    <source>
        <dbReference type="Proteomes" id="UP000325577"/>
    </source>
</evidence>
<dbReference type="OrthoDB" id="1746609at2759"/>
<name>A0A5J5AJ80_9ASTE</name>
<feature type="transmembrane region" description="Helical" evidence="6">
    <location>
        <begin position="35"/>
        <end position="57"/>
    </location>
</feature>
<keyword evidence="9" id="KW-1185">Reference proteome</keyword>
<dbReference type="PANTHER" id="PTHR31218">
    <property type="entry name" value="WAT1-RELATED PROTEIN"/>
    <property type="match status" value="1"/>
</dbReference>